<dbReference type="PANTHER" id="PTHR43649:SF31">
    <property type="entry name" value="SN-GLYCEROL-3-PHOSPHATE-BINDING PERIPLASMIC PROTEIN UGPB"/>
    <property type="match status" value="1"/>
</dbReference>
<comment type="subcellular location">
    <subcellularLocation>
        <location evidence="1">Cell envelope</location>
    </subcellularLocation>
</comment>
<gene>
    <name evidence="7" type="ORF">FC91_GL002899</name>
</gene>
<dbReference type="Pfam" id="PF13416">
    <property type="entry name" value="SBP_bac_8"/>
    <property type="match status" value="1"/>
</dbReference>
<protein>
    <submittedName>
        <fullName evidence="7">Extracellular solute-binding protein, family 1</fullName>
    </submittedName>
</protein>
<feature type="signal peptide" evidence="6">
    <location>
        <begin position="1"/>
        <end position="28"/>
    </location>
</feature>
<keyword evidence="4 6" id="KW-0732">Signal</keyword>
<dbReference type="CDD" id="cd14748">
    <property type="entry name" value="PBP2_UgpB"/>
    <property type="match status" value="1"/>
</dbReference>
<evidence type="ECO:0000256" key="3">
    <source>
        <dbReference type="ARBA" id="ARBA00022448"/>
    </source>
</evidence>
<proteinExistence type="inferred from homology"/>
<dbReference type="PROSITE" id="PS01037">
    <property type="entry name" value="SBP_BACTERIAL_1"/>
    <property type="match status" value="1"/>
</dbReference>
<sequence length="461" mass="50021">MRKLNKWLIAAASALALLVIGNTAVHQWAPSHTVATPGGRTVVTLWHAMNGPNGKTLEAMVARFNKSQQKYWVEPVYEGGYSLTQSKYINTLHSNVSPAMVQIDQGNGAATVGINNYTPVQKFIDKEHYDTSQIYTNVLSAYTLRGQLLSVPFNSSSAVLYYNQDLFKKYKIPNLPQSPTYSEVANAAKLLTQRAGDKLKGVTLQIYDWLPDSLVANQNGTLVNNGNGRDKVATKANVNTPEMRRVFTWVQGMIKDGSFQNYGTGSGASANQMAGFLSQKLGIFMQSSAAMGTIAKSAKFKFGVTFMPHPDNIPANGVAVGGASFWITKDKPADVQQGAWEFAKFAISAKEQAAWQAATGYIAVNKNALKEPVLKQAVAKNPGLLVPIQQLQAAKTNAATAGPFYANLNEAAQYIQVAMQQIYAGRDITAALAEAQRKTDQAIQATNAVDYELLNFDHIGQ</sequence>
<organism evidence="7 8">
    <name type="scientific">Schleiferilactobacillus harbinensis DSM 16991</name>
    <dbReference type="NCBI Taxonomy" id="1122147"/>
    <lineage>
        <taxon>Bacteria</taxon>
        <taxon>Bacillati</taxon>
        <taxon>Bacillota</taxon>
        <taxon>Bacilli</taxon>
        <taxon>Lactobacillales</taxon>
        <taxon>Lactobacillaceae</taxon>
        <taxon>Schleiferilactobacillus</taxon>
    </lineage>
</organism>
<dbReference type="PATRIC" id="fig|1122147.4.peg.2986"/>
<evidence type="ECO:0000256" key="6">
    <source>
        <dbReference type="SAM" id="SignalP"/>
    </source>
</evidence>
<dbReference type="eggNOG" id="COG1653">
    <property type="taxonomic scope" value="Bacteria"/>
</dbReference>
<dbReference type="OrthoDB" id="9795467at2"/>
<dbReference type="InterPro" id="IPR006061">
    <property type="entry name" value="SBP_1_CS"/>
</dbReference>
<evidence type="ECO:0000256" key="4">
    <source>
        <dbReference type="ARBA" id="ARBA00022729"/>
    </source>
</evidence>
<evidence type="ECO:0000256" key="5">
    <source>
        <dbReference type="ARBA" id="ARBA00022764"/>
    </source>
</evidence>
<feature type="chain" id="PRO_5006413146" evidence="6">
    <location>
        <begin position="29"/>
        <end position="461"/>
    </location>
</feature>
<reference evidence="7 8" key="1">
    <citation type="journal article" date="2015" name="Genome Announc.">
        <title>Expanding the biotechnology potential of lactobacilli through comparative genomics of 213 strains and associated genera.</title>
        <authorList>
            <person name="Sun Z."/>
            <person name="Harris H.M."/>
            <person name="McCann A."/>
            <person name="Guo C."/>
            <person name="Argimon S."/>
            <person name="Zhang W."/>
            <person name="Yang X."/>
            <person name="Jeffery I.B."/>
            <person name="Cooney J.C."/>
            <person name="Kagawa T.F."/>
            <person name="Liu W."/>
            <person name="Song Y."/>
            <person name="Salvetti E."/>
            <person name="Wrobel A."/>
            <person name="Rasinkangas P."/>
            <person name="Parkhill J."/>
            <person name="Rea M.C."/>
            <person name="O'Sullivan O."/>
            <person name="Ritari J."/>
            <person name="Douillard F.P."/>
            <person name="Paul Ross R."/>
            <person name="Yang R."/>
            <person name="Briner A.E."/>
            <person name="Felis G.E."/>
            <person name="de Vos W.M."/>
            <person name="Barrangou R."/>
            <person name="Klaenhammer T.R."/>
            <person name="Caufield P.W."/>
            <person name="Cui Y."/>
            <person name="Zhang H."/>
            <person name="O'Toole P.W."/>
        </authorList>
    </citation>
    <scope>NUCLEOTIDE SEQUENCE [LARGE SCALE GENOMIC DNA]</scope>
    <source>
        <strain evidence="7 8">DSM 16991</strain>
    </source>
</reference>
<keyword evidence="5" id="KW-0574">Periplasm</keyword>
<accession>A0A0R1X9L1</accession>
<dbReference type="RefSeq" id="WP_027829082.1">
    <property type="nucleotide sequence ID" value="NZ_AUEH01000039.1"/>
</dbReference>
<dbReference type="Gene3D" id="3.40.190.10">
    <property type="entry name" value="Periplasmic binding protein-like II"/>
    <property type="match status" value="2"/>
</dbReference>
<dbReference type="Proteomes" id="UP000050949">
    <property type="component" value="Unassembled WGS sequence"/>
</dbReference>
<dbReference type="GO" id="GO:0030313">
    <property type="term" value="C:cell envelope"/>
    <property type="evidence" value="ECO:0007669"/>
    <property type="project" value="UniProtKB-SubCell"/>
</dbReference>
<dbReference type="InterPro" id="IPR006059">
    <property type="entry name" value="SBP"/>
</dbReference>
<dbReference type="InterPro" id="IPR050490">
    <property type="entry name" value="Bact_solute-bd_prot1"/>
</dbReference>
<comment type="similarity">
    <text evidence="2">Belongs to the bacterial solute-binding protein 1 family.</text>
</comment>
<dbReference type="AlphaFoldDB" id="A0A0R1X9L1"/>
<keyword evidence="3" id="KW-0813">Transport</keyword>
<dbReference type="SUPFAM" id="SSF53850">
    <property type="entry name" value="Periplasmic binding protein-like II"/>
    <property type="match status" value="1"/>
</dbReference>
<name>A0A0R1X9L1_9LACO</name>
<evidence type="ECO:0000256" key="2">
    <source>
        <dbReference type="ARBA" id="ARBA00008520"/>
    </source>
</evidence>
<evidence type="ECO:0000256" key="1">
    <source>
        <dbReference type="ARBA" id="ARBA00004196"/>
    </source>
</evidence>
<evidence type="ECO:0000313" key="8">
    <source>
        <dbReference type="Proteomes" id="UP000050949"/>
    </source>
</evidence>
<dbReference type="GO" id="GO:0055085">
    <property type="term" value="P:transmembrane transport"/>
    <property type="evidence" value="ECO:0007669"/>
    <property type="project" value="InterPro"/>
</dbReference>
<dbReference type="EMBL" id="AZFW01000067">
    <property type="protein sequence ID" value="KRM26656.1"/>
    <property type="molecule type" value="Genomic_DNA"/>
</dbReference>
<comment type="caution">
    <text evidence="7">The sequence shown here is derived from an EMBL/GenBank/DDBJ whole genome shotgun (WGS) entry which is preliminary data.</text>
</comment>
<evidence type="ECO:0000313" key="7">
    <source>
        <dbReference type="EMBL" id="KRM26656.1"/>
    </source>
</evidence>
<dbReference type="PANTHER" id="PTHR43649">
    <property type="entry name" value="ARABINOSE-BINDING PROTEIN-RELATED"/>
    <property type="match status" value="1"/>
</dbReference>